<accession>M3IK75</accession>
<comment type="caution">
    <text evidence="1">The sequence shown here is derived from an EMBL/GenBank/DDBJ whole genome shotgun (WGS) entry which is preliminary data.</text>
</comment>
<sequence>MFSKFQNRTEKIEPTFVLDILEKRIFEFCKLPNGKFLKGKNLKLNFILTLI</sequence>
<gene>
    <name evidence="1" type="ORF">LEP1GSC150_3895</name>
</gene>
<proteinExistence type="predicted"/>
<dbReference type="Proteomes" id="UP000011778">
    <property type="component" value="Unassembled WGS sequence"/>
</dbReference>
<dbReference type="EMBL" id="AFMD02000293">
    <property type="protein sequence ID" value="EMG21623.1"/>
    <property type="molecule type" value="Genomic_DNA"/>
</dbReference>
<evidence type="ECO:0000313" key="2">
    <source>
        <dbReference type="Proteomes" id="UP000011778"/>
    </source>
</evidence>
<evidence type="ECO:0000313" key="1">
    <source>
        <dbReference type="EMBL" id="EMG21623.1"/>
    </source>
</evidence>
<protein>
    <submittedName>
        <fullName evidence="1">Uncharacterized protein</fullName>
    </submittedName>
</protein>
<name>M3IK75_LEPIT</name>
<dbReference type="AlphaFoldDB" id="M3IK75"/>
<reference evidence="1 2" key="1">
    <citation type="submission" date="2013-02" db="EMBL/GenBank/DDBJ databases">
        <authorList>
            <person name="Harkins D.M."/>
            <person name="Durkin A.S."/>
            <person name="Brinkac L.M."/>
            <person name="Haft D.H."/>
            <person name="Selengut J.D."/>
            <person name="Sanka R."/>
            <person name="DePew J."/>
            <person name="Purushe J."/>
            <person name="Tulsiani S.M."/>
            <person name="Graham G.C."/>
            <person name="Burns M.-A."/>
            <person name="Dohnt M.F."/>
            <person name="Smythe L.D."/>
            <person name="McKay D.B."/>
            <person name="Craig S.B."/>
            <person name="Vinetz J.M."/>
            <person name="Sutton G.G."/>
            <person name="Nierman W.C."/>
            <person name="Fouts D.E."/>
        </authorList>
    </citation>
    <scope>NUCLEOTIDE SEQUENCE [LARGE SCALE GENOMIC DNA]</scope>
    <source>
        <strain evidence="1 2">LT2050</strain>
    </source>
</reference>
<organism evidence="1 2">
    <name type="scientific">Leptospira interrogans serovar Copenhageni str. LT2050</name>
    <dbReference type="NCBI Taxonomy" id="1001598"/>
    <lineage>
        <taxon>Bacteria</taxon>
        <taxon>Pseudomonadati</taxon>
        <taxon>Spirochaetota</taxon>
        <taxon>Spirochaetia</taxon>
        <taxon>Leptospirales</taxon>
        <taxon>Leptospiraceae</taxon>
        <taxon>Leptospira</taxon>
    </lineage>
</organism>